<name>A0AC61RWT4_9FIRM</name>
<organism evidence="1 2">
    <name type="scientific">Petralouisia muris</name>
    <dbReference type="NCBI Taxonomy" id="3032872"/>
    <lineage>
        <taxon>Bacteria</taxon>
        <taxon>Bacillati</taxon>
        <taxon>Bacillota</taxon>
        <taxon>Clostridia</taxon>
        <taxon>Lachnospirales</taxon>
        <taxon>Lachnospiraceae</taxon>
        <taxon>Petralouisia</taxon>
    </lineage>
</organism>
<gene>
    <name evidence="1" type="ORF">E5329_10735</name>
</gene>
<dbReference type="Proteomes" id="UP000304953">
    <property type="component" value="Unassembled WGS sequence"/>
</dbReference>
<proteinExistence type="predicted"/>
<evidence type="ECO:0000313" key="1">
    <source>
        <dbReference type="EMBL" id="TGY96314.1"/>
    </source>
</evidence>
<protein>
    <submittedName>
        <fullName evidence="1">Uncharacterized protein</fullName>
    </submittedName>
</protein>
<keyword evidence="2" id="KW-1185">Reference proteome</keyword>
<comment type="caution">
    <text evidence="1">The sequence shown here is derived from an EMBL/GenBank/DDBJ whole genome shotgun (WGS) entry which is preliminary data.</text>
</comment>
<sequence length="64" mass="7077">MSILFFCIIMLGTVFFALGCSLWMGVQDSINRMKDTFTAIGTADILNQLDVVGDGIFPIRRLCS</sequence>
<accession>A0AC61RWT4</accession>
<reference evidence="1" key="1">
    <citation type="submission" date="2019-04" db="EMBL/GenBank/DDBJ databases">
        <title>Microbes associate with the intestines of laboratory mice.</title>
        <authorList>
            <person name="Navarre W."/>
            <person name="Wong E."/>
            <person name="Huang K."/>
            <person name="Tropini C."/>
            <person name="Ng K."/>
            <person name="Yu B."/>
        </authorList>
    </citation>
    <scope>NUCLEOTIDE SEQUENCE</scope>
    <source>
        <strain evidence="1">NM01_1-7b</strain>
    </source>
</reference>
<evidence type="ECO:0000313" key="2">
    <source>
        <dbReference type="Proteomes" id="UP000304953"/>
    </source>
</evidence>
<dbReference type="EMBL" id="SRYA01000018">
    <property type="protein sequence ID" value="TGY96314.1"/>
    <property type="molecule type" value="Genomic_DNA"/>
</dbReference>